<name>A0A5B7IG48_PORTR</name>
<accession>A0A5B7IG48</accession>
<organism evidence="1 2">
    <name type="scientific">Portunus trituberculatus</name>
    <name type="common">Swimming crab</name>
    <name type="synonym">Neptunus trituberculatus</name>
    <dbReference type="NCBI Taxonomy" id="210409"/>
    <lineage>
        <taxon>Eukaryota</taxon>
        <taxon>Metazoa</taxon>
        <taxon>Ecdysozoa</taxon>
        <taxon>Arthropoda</taxon>
        <taxon>Crustacea</taxon>
        <taxon>Multicrustacea</taxon>
        <taxon>Malacostraca</taxon>
        <taxon>Eumalacostraca</taxon>
        <taxon>Eucarida</taxon>
        <taxon>Decapoda</taxon>
        <taxon>Pleocyemata</taxon>
        <taxon>Brachyura</taxon>
        <taxon>Eubrachyura</taxon>
        <taxon>Portunoidea</taxon>
        <taxon>Portunidae</taxon>
        <taxon>Portuninae</taxon>
        <taxon>Portunus</taxon>
    </lineage>
</organism>
<dbReference type="EMBL" id="VSRR010054418">
    <property type="protein sequence ID" value="MPC80567.1"/>
    <property type="molecule type" value="Genomic_DNA"/>
</dbReference>
<evidence type="ECO:0000313" key="1">
    <source>
        <dbReference type="EMBL" id="MPC80567.1"/>
    </source>
</evidence>
<comment type="caution">
    <text evidence="1">The sequence shown here is derived from an EMBL/GenBank/DDBJ whole genome shotgun (WGS) entry which is preliminary data.</text>
</comment>
<evidence type="ECO:0000313" key="2">
    <source>
        <dbReference type="Proteomes" id="UP000324222"/>
    </source>
</evidence>
<sequence length="64" mass="6822">MKEERDEDKEELSKEFLATAVRCVALAYAPLEEALELCLAEGTGRGGGSRGEGGGGAVYLRVYV</sequence>
<dbReference type="Proteomes" id="UP000324222">
    <property type="component" value="Unassembled WGS sequence"/>
</dbReference>
<protein>
    <submittedName>
        <fullName evidence="1">Uncharacterized protein</fullName>
    </submittedName>
</protein>
<keyword evidence="2" id="KW-1185">Reference proteome</keyword>
<gene>
    <name evidence="1" type="ORF">E2C01_075149</name>
</gene>
<dbReference type="AlphaFoldDB" id="A0A5B7IG48"/>
<reference evidence="1 2" key="1">
    <citation type="submission" date="2019-05" db="EMBL/GenBank/DDBJ databases">
        <title>Another draft genome of Portunus trituberculatus and its Hox gene families provides insights of decapod evolution.</title>
        <authorList>
            <person name="Jeong J.-H."/>
            <person name="Song I."/>
            <person name="Kim S."/>
            <person name="Choi T."/>
            <person name="Kim D."/>
            <person name="Ryu S."/>
            <person name="Kim W."/>
        </authorList>
    </citation>
    <scope>NUCLEOTIDE SEQUENCE [LARGE SCALE GENOMIC DNA]</scope>
    <source>
        <tissue evidence="1">Muscle</tissue>
    </source>
</reference>
<proteinExistence type="predicted"/>